<keyword evidence="1" id="KW-0732">Signal</keyword>
<feature type="chain" id="PRO_5040253576" evidence="1">
    <location>
        <begin position="17"/>
        <end position="149"/>
    </location>
</feature>
<evidence type="ECO:0000313" key="3">
    <source>
        <dbReference type="Proteomes" id="UP000696280"/>
    </source>
</evidence>
<reference evidence="2" key="1">
    <citation type="submission" date="2021-07" db="EMBL/GenBank/DDBJ databases">
        <authorList>
            <person name="Durling M."/>
        </authorList>
    </citation>
    <scope>NUCLEOTIDE SEQUENCE</scope>
</reference>
<accession>A0A9N9KS40</accession>
<evidence type="ECO:0000256" key="1">
    <source>
        <dbReference type="SAM" id="SignalP"/>
    </source>
</evidence>
<dbReference type="OrthoDB" id="2910287at2759"/>
<feature type="signal peptide" evidence="1">
    <location>
        <begin position="1"/>
        <end position="16"/>
    </location>
</feature>
<protein>
    <submittedName>
        <fullName evidence="2">Uncharacterized protein</fullName>
    </submittedName>
</protein>
<organism evidence="2 3">
    <name type="scientific">Hymenoscyphus fraxineus</name>
    <dbReference type="NCBI Taxonomy" id="746836"/>
    <lineage>
        <taxon>Eukaryota</taxon>
        <taxon>Fungi</taxon>
        <taxon>Dikarya</taxon>
        <taxon>Ascomycota</taxon>
        <taxon>Pezizomycotina</taxon>
        <taxon>Leotiomycetes</taxon>
        <taxon>Helotiales</taxon>
        <taxon>Helotiaceae</taxon>
        <taxon>Hymenoscyphus</taxon>
    </lineage>
</organism>
<keyword evidence="3" id="KW-1185">Reference proteome</keyword>
<dbReference type="Proteomes" id="UP000696280">
    <property type="component" value="Unassembled WGS sequence"/>
</dbReference>
<dbReference type="AlphaFoldDB" id="A0A9N9KS40"/>
<proteinExistence type="predicted"/>
<dbReference type="Gene3D" id="2.60.20.10">
    <property type="entry name" value="Crystallins"/>
    <property type="match status" value="1"/>
</dbReference>
<comment type="caution">
    <text evidence="2">The sequence shown here is derived from an EMBL/GenBank/DDBJ whole genome shotgun (WGS) entry which is preliminary data.</text>
</comment>
<gene>
    <name evidence="2" type="ORF">HYFRA_00007603</name>
</gene>
<name>A0A9N9KS40_9HELO</name>
<dbReference type="EMBL" id="CAJVRL010000048">
    <property type="protein sequence ID" value="CAG8952889.1"/>
    <property type="molecule type" value="Genomic_DNA"/>
</dbReference>
<evidence type="ECO:0000313" key="2">
    <source>
        <dbReference type="EMBL" id="CAG8952889.1"/>
    </source>
</evidence>
<sequence length="149" mass="15706">MQFLAALAVFLTTALAAPSPLAPSPEVAALPPMAPEALARFSAKEVTSANISSEAVAVVGKRAITHLYYCQNANFVQPCDNFEARTGTCYNFINGWNDKVSSAGPDAGTTCTLYWDSGCSGRSVSFVNPGISNLVDVGFNDQASSWRCS</sequence>